<keyword evidence="2" id="KW-1185">Reference proteome</keyword>
<evidence type="ECO:0000313" key="1">
    <source>
        <dbReference type="EMBL" id="KAF8778678.1"/>
    </source>
</evidence>
<comment type="caution">
    <text evidence="1">The sequence shown here is derived from an EMBL/GenBank/DDBJ whole genome shotgun (WGS) entry which is preliminary data.</text>
</comment>
<dbReference type="EMBL" id="JABXBU010002072">
    <property type="protein sequence ID" value="KAF8778678.1"/>
    <property type="molecule type" value="Genomic_DNA"/>
</dbReference>
<gene>
    <name evidence="1" type="ORF">HNY73_015378</name>
</gene>
<organism evidence="1 2">
    <name type="scientific">Argiope bruennichi</name>
    <name type="common">Wasp spider</name>
    <name type="synonym">Aranea bruennichi</name>
    <dbReference type="NCBI Taxonomy" id="94029"/>
    <lineage>
        <taxon>Eukaryota</taxon>
        <taxon>Metazoa</taxon>
        <taxon>Ecdysozoa</taxon>
        <taxon>Arthropoda</taxon>
        <taxon>Chelicerata</taxon>
        <taxon>Arachnida</taxon>
        <taxon>Araneae</taxon>
        <taxon>Araneomorphae</taxon>
        <taxon>Entelegynae</taxon>
        <taxon>Araneoidea</taxon>
        <taxon>Araneidae</taxon>
        <taxon>Argiope</taxon>
    </lineage>
</organism>
<reference evidence="1" key="2">
    <citation type="submission" date="2020-06" db="EMBL/GenBank/DDBJ databases">
        <authorList>
            <person name="Sheffer M."/>
        </authorList>
    </citation>
    <scope>NUCLEOTIDE SEQUENCE</scope>
</reference>
<accession>A0A8T0ETB0</accession>
<protein>
    <submittedName>
        <fullName evidence="1">Uncharacterized protein</fullName>
    </submittedName>
</protein>
<name>A0A8T0ETB0_ARGBR</name>
<dbReference type="AlphaFoldDB" id="A0A8T0ETB0"/>
<sequence>MVRKSFISTHGRVPDPAFLTRFRHTADSSYPLRKKRAVLWLFVIVSDCQARRLSDCIRIAGKVKGNSSI</sequence>
<evidence type="ECO:0000313" key="2">
    <source>
        <dbReference type="Proteomes" id="UP000807504"/>
    </source>
</evidence>
<dbReference type="Proteomes" id="UP000807504">
    <property type="component" value="Unassembled WGS sequence"/>
</dbReference>
<proteinExistence type="predicted"/>
<reference evidence="1" key="1">
    <citation type="journal article" date="2020" name="bioRxiv">
        <title>Chromosome-level reference genome of the European wasp spider Argiope bruennichi: a resource for studies on range expansion and evolutionary adaptation.</title>
        <authorList>
            <person name="Sheffer M.M."/>
            <person name="Hoppe A."/>
            <person name="Krehenwinkel H."/>
            <person name="Uhl G."/>
            <person name="Kuss A.W."/>
            <person name="Jensen L."/>
            <person name="Jensen C."/>
            <person name="Gillespie R.G."/>
            <person name="Hoff K.J."/>
            <person name="Prost S."/>
        </authorList>
    </citation>
    <scope>NUCLEOTIDE SEQUENCE</scope>
</reference>